<gene>
    <name evidence="1" type="ORF">HS961_21605</name>
</gene>
<name>A0A7G5EMK8_9BURK</name>
<dbReference type="KEGG" id="cpis:HS961_21605"/>
<accession>A0A7G5EMK8</accession>
<protein>
    <submittedName>
        <fullName evidence="1">Pilus assembly protein PilP</fullName>
    </submittedName>
</protein>
<dbReference type="PROSITE" id="PS51257">
    <property type="entry name" value="PROKAR_LIPOPROTEIN"/>
    <property type="match status" value="1"/>
</dbReference>
<reference evidence="1 2" key="1">
    <citation type="journal article" date="2020" name="G3 (Bethesda)">
        <title>CeMbio - The Caenorhabditis elegans Microbiome Resource.</title>
        <authorList>
            <person name="Dirksen P."/>
            <person name="Assie A."/>
            <person name="Zimmermann J."/>
            <person name="Zhang F."/>
            <person name="Tietje A.M."/>
            <person name="Marsh S.A."/>
            <person name="Felix M.A."/>
            <person name="Shapira M."/>
            <person name="Kaleta C."/>
            <person name="Schulenburg H."/>
            <person name="Samuel B."/>
        </authorList>
    </citation>
    <scope>NUCLEOTIDE SEQUENCE [LARGE SCALE GENOMIC DNA]</scope>
    <source>
        <strain evidence="1 2">BIGb0172</strain>
    </source>
</reference>
<dbReference type="PIRSF" id="PIRSF016481">
    <property type="entry name" value="Pilus_assembly_PilP"/>
    <property type="match status" value="1"/>
</dbReference>
<dbReference type="RefSeq" id="WP_182325490.1">
    <property type="nucleotide sequence ID" value="NZ_CP058554.1"/>
</dbReference>
<keyword evidence="2" id="KW-1185">Reference proteome</keyword>
<dbReference type="Proteomes" id="UP000515240">
    <property type="component" value="Chromosome"/>
</dbReference>
<evidence type="ECO:0000313" key="2">
    <source>
        <dbReference type="Proteomes" id="UP000515240"/>
    </source>
</evidence>
<proteinExistence type="predicted"/>
<evidence type="ECO:0000313" key="1">
    <source>
        <dbReference type="EMBL" id="QMV75233.1"/>
    </source>
</evidence>
<dbReference type="Gene3D" id="2.30.30.830">
    <property type="match status" value="1"/>
</dbReference>
<organism evidence="1 2">
    <name type="scientific">Comamonas piscis</name>
    <dbReference type="NCBI Taxonomy" id="1562974"/>
    <lineage>
        <taxon>Bacteria</taxon>
        <taxon>Pseudomonadati</taxon>
        <taxon>Pseudomonadota</taxon>
        <taxon>Betaproteobacteria</taxon>
        <taxon>Burkholderiales</taxon>
        <taxon>Comamonadaceae</taxon>
        <taxon>Comamonas</taxon>
    </lineage>
</organism>
<dbReference type="Pfam" id="PF04351">
    <property type="entry name" value="PilP"/>
    <property type="match status" value="1"/>
</dbReference>
<sequence length="181" mass="19563">MHTLSKWIGAALAVSLLAACSDEGDDLQQWMQQEQASTRPSVKPITAPKEFVPQGYLASATLDPFSKERLAALLGGSASAPATISDALVAPERARRKEQLESLPLDTISMVGFLKKGAQDVALVKADSLIYQVSKGMYMGQNYGKIKSISDSAITLREIVQDGVGEWIERDAVLELQEAKK</sequence>
<dbReference type="AlphaFoldDB" id="A0A7G5EMK8"/>
<dbReference type="EMBL" id="CP058554">
    <property type="protein sequence ID" value="QMV75233.1"/>
    <property type="molecule type" value="Genomic_DNA"/>
</dbReference>
<dbReference type="InterPro" id="IPR007446">
    <property type="entry name" value="PilP"/>
</dbReference>